<feature type="region of interest" description="Disordered" evidence="14">
    <location>
        <begin position="1528"/>
        <end position="1547"/>
    </location>
</feature>
<feature type="region of interest" description="Disordered" evidence="14">
    <location>
        <begin position="1767"/>
        <end position="1792"/>
    </location>
</feature>
<feature type="compositionally biased region" description="Polar residues" evidence="14">
    <location>
        <begin position="1778"/>
        <end position="1788"/>
    </location>
</feature>
<accession>A0A915EVQ9</accession>
<feature type="region of interest" description="Disordered" evidence="14">
    <location>
        <begin position="1215"/>
        <end position="1248"/>
    </location>
</feature>
<feature type="compositionally biased region" description="Polar residues" evidence="14">
    <location>
        <begin position="448"/>
        <end position="461"/>
    </location>
</feature>
<dbReference type="PROSITE" id="PS00108">
    <property type="entry name" value="PROTEIN_KINASE_ST"/>
    <property type="match status" value="1"/>
</dbReference>
<dbReference type="GO" id="GO:0046872">
    <property type="term" value="F:metal ion binding"/>
    <property type="evidence" value="ECO:0007669"/>
    <property type="project" value="UniProtKB-KW"/>
</dbReference>
<dbReference type="Proteomes" id="UP000887562">
    <property type="component" value="Unplaced"/>
</dbReference>
<keyword evidence="7" id="KW-0479">Metal-binding</keyword>
<keyword evidence="6" id="KW-0808">Transferase</keyword>
<feature type="compositionally biased region" description="Basic and acidic residues" evidence="14">
    <location>
        <begin position="1384"/>
        <end position="1404"/>
    </location>
</feature>
<organism evidence="16 17">
    <name type="scientific">Echinococcus canadensis</name>
    <dbReference type="NCBI Taxonomy" id="519352"/>
    <lineage>
        <taxon>Eukaryota</taxon>
        <taxon>Metazoa</taxon>
        <taxon>Spiralia</taxon>
        <taxon>Lophotrochozoa</taxon>
        <taxon>Platyhelminthes</taxon>
        <taxon>Cestoda</taxon>
        <taxon>Eucestoda</taxon>
        <taxon>Cyclophyllidea</taxon>
        <taxon>Taeniidae</taxon>
        <taxon>Echinococcus</taxon>
        <taxon>Echinococcus canadensis group</taxon>
    </lineage>
</organism>
<evidence type="ECO:0000256" key="8">
    <source>
        <dbReference type="ARBA" id="ARBA00022741"/>
    </source>
</evidence>
<dbReference type="Pfam" id="PF11882">
    <property type="entry name" value="DUF3402"/>
    <property type="match status" value="2"/>
</dbReference>
<evidence type="ECO:0000256" key="9">
    <source>
        <dbReference type="ARBA" id="ARBA00022777"/>
    </source>
</evidence>
<dbReference type="FunFam" id="3.30.200.20:FF:000097">
    <property type="entry name" value="Probable serine/threonine-protein kinase nek1"/>
    <property type="match status" value="1"/>
</dbReference>
<dbReference type="InterPro" id="IPR012486">
    <property type="entry name" value="Far11/STRP_N"/>
</dbReference>
<dbReference type="SMART" id="SM00220">
    <property type="entry name" value="S_TKc"/>
    <property type="match status" value="1"/>
</dbReference>
<dbReference type="CDD" id="cd08215">
    <property type="entry name" value="STKc_Nek"/>
    <property type="match status" value="1"/>
</dbReference>
<protein>
    <recommendedName>
        <fullName evidence="4">non-specific serine/threonine protein kinase</fullName>
        <ecNumber evidence="4">2.7.11.1</ecNumber>
    </recommendedName>
</protein>
<dbReference type="Gene3D" id="1.10.510.10">
    <property type="entry name" value="Transferase(Phosphotransferase) domain 1"/>
    <property type="match status" value="1"/>
</dbReference>
<dbReference type="PANTHER" id="PTHR13239:SF4">
    <property type="entry name" value="AT25231P"/>
    <property type="match status" value="1"/>
</dbReference>
<dbReference type="InterPro" id="IPR021819">
    <property type="entry name" value="Far11/STRP_C"/>
</dbReference>
<dbReference type="InterPro" id="IPR040185">
    <property type="entry name" value="Far11/STRP"/>
</dbReference>
<evidence type="ECO:0000256" key="2">
    <source>
        <dbReference type="ARBA" id="ARBA00007062"/>
    </source>
</evidence>
<reference evidence="17" key="1">
    <citation type="submission" date="2022-11" db="UniProtKB">
        <authorList>
            <consortium name="WormBaseParasite"/>
        </authorList>
    </citation>
    <scope>IDENTIFICATION</scope>
</reference>
<dbReference type="PANTHER" id="PTHR13239">
    <property type="entry name" value="PROTEIN REQUIRED FOR HYPHAL ANASTOMOSIS HAM-2"/>
    <property type="match status" value="1"/>
</dbReference>
<evidence type="ECO:0000256" key="5">
    <source>
        <dbReference type="ARBA" id="ARBA00022527"/>
    </source>
</evidence>
<keyword evidence="10" id="KW-0067">ATP-binding</keyword>
<dbReference type="FunFam" id="1.10.510.10:FF:000172">
    <property type="entry name" value="serine/threonine-protein kinase Nek1 isoform X1"/>
    <property type="match status" value="1"/>
</dbReference>
<dbReference type="SMART" id="SM01292">
    <property type="entry name" value="N1221"/>
    <property type="match status" value="1"/>
</dbReference>
<proteinExistence type="inferred from homology"/>
<dbReference type="GO" id="GO:0004674">
    <property type="term" value="F:protein serine/threonine kinase activity"/>
    <property type="evidence" value="ECO:0007669"/>
    <property type="project" value="UniProtKB-KW"/>
</dbReference>
<dbReference type="GO" id="GO:0005524">
    <property type="term" value="F:ATP binding"/>
    <property type="evidence" value="ECO:0007669"/>
    <property type="project" value="UniProtKB-KW"/>
</dbReference>
<dbReference type="Gene3D" id="3.30.200.20">
    <property type="entry name" value="Phosphorylase Kinase, domain 1"/>
    <property type="match status" value="1"/>
</dbReference>
<feature type="region of interest" description="Disordered" evidence="14">
    <location>
        <begin position="349"/>
        <end position="385"/>
    </location>
</feature>
<keyword evidence="5" id="KW-0723">Serine/threonine-protein kinase</keyword>
<feature type="region of interest" description="Disordered" evidence="14">
    <location>
        <begin position="1820"/>
        <end position="1869"/>
    </location>
</feature>
<dbReference type="PROSITE" id="PS50011">
    <property type="entry name" value="PROTEIN_KINASE_DOM"/>
    <property type="match status" value="1"/>
</dbReference>
<feature type="compositionally biased region" description="Polar residues" evidence="14">
    <location>
        <begin position="1220"/>
        <end position="1237"/>
    </location>
</feature>
<evidence type="ECO:0000256" key="12">
    <source>
        <dbReference type="ARBA" id="ARBA00047899"/>
    </source>
</evidence>
<evidence type="ECO:0000256" key="7">
    <source>
        <dbReference type="ARBA" id="ARBA00022723"/>
    </source>
</evidence>
<dbReference type="InterPro" id="IPR011009">
    <property type="entry name" value="Kinase-like_dom_sf"/>
</dbReference>
<keyword evidence="11" id="KW-0460">Magnesium</keyword>
<comment type="similarity">
    <text evidence="2">Belongs to the STRIP family.</text>
</comment>
<evidence type="ECO:0000256" key="1">
    <source>
        <dbReference type="ARBA" id="ARBA00001946"/>
    </source>
</evidence>
<sequence length="2002" mass="225745">MYSDAANKAILTDFDYVRMKLYLQMYLDKMEESVDDEEKRDEQGFDEQNNDIDFTYNDADEYGVEISELYSYSEENEFMGNAHAFTETFQGVGKWVDIDDKTRRGYVNKLLDLLDSSDKDSRIKAARSLLYLLQGVFKECDLEEDQITWARRNVYLCIECGVLSSVLSLLLLEIRYEDWARNLSTTTPDPDANSDAAKKQSVTLLNSANIRVVLSIIYTIVETVRDGCQSANVNRSISTLTATMAKPQLFSSVEHTAKLREQLIEELGAPINNGSCLAIVLFGMVHRFCSGLAPHFPMKKTILLLWKTILLTLGPLSSLFERKNRDRRLANLPELHEDTHMVIRRIRANSPPANPADNLLNRPVRPNNRHSAIGQGTQGPHQGSLAGGRLAVQQQIAQQQLQQQLNQRQMQRRWNITFNLSNSDSSGGGGVVEESVALGSATPRPGSPVNNVDGTDQTSISSNPQFSHSILSQQLITGIMNSLADVKVLPWRPKVRTSDIENFLDSARQKFIGFRVANDTTTLYGLPEPIHEAVKVLKKYHYTSLGEVQIKREANFAKYPLLLGKENVPDTPTERLYVAMLPLLPQYVIAILKVLLASAPTSRTKTEPINILAEITPLEAPDGQLQTLIMNYDVNRHREIIVKAISGLLLLLLKHFKLNHIYQFEYISQLLVVANCIPLVLKFFNQNTLLYVQAKNSISCLDFPARVIGEVSQLTPEMLNSDWSPCCWRNMFSCINLLRILNMLTKWKHSRTLMLVAFKSSPILKRALRVRHSMLQLYVLKLLKLQSRYFGRQWRKNNMSVMSAIYQKVRHRLTDDWAYGNEIETRPWDSQMEECTLRSCIEQFHQRRYYSDCLEADFHPVDNHLASVLNQPMELPIGFKRNYERWLEEEVFSTPINWDRVILNDPIANAVYLTINCILICYCGFVDLGGVPDFRDGSGDDNCVGCYEKIRKIGEGAFGIAWLASSRKSRSLKVIKEIGISGMKTKEIEESRKEISVLAKLNHPNIVKYCHSFEESNAIYIVMEFCDGGDLYSKINSQNGILFSEHVILDWFVQIALAVKHIHDHMILHRDIKSQNVFLTGKGRVKLGDFGIAKILKGTLDLARTCIGTPYYLSPEICENKPYNNKSDIWALGCVLYELTTLKHPFDAGNIKSLVLKIISGRYPPISPKFSNDLRNLIAKLFQRNPRERPGITAILKYPIVHSRIHHFLNTAERKAENKSAAQRAQNRPTRTPSSAAESGIANGRKRQSPCLASQAVVSRCRKFPSPNNVLKRASKDKLMQKRDLLVALHQKRQKAIAKHCKEMLVEKPKGIAFVHAVPVLRSSKWHYRDSNSWISVVRPAVASPAIASKAAQLELVPVGTLSRYRKYFAALDEFKRRVREDDHNVPLSGDRHQRFNPSLDRESSTPSGDVVSLAVVGKPVAMVYPHVKKSNDTVEQNYLVQDYLERRLVAAKNRAKLDNRSHGVARALDSKQSWMNPFEGGHDDMPSEEPQFHFEMKDICRKPPEGIPSLSFVLEQLKASSPPLLISEAPSSKDHSCDQNAKEPKQRLIQKKKEIILKRINSRSTESGPSKLPTHKNASVDPSVVDHLLNPIGKDRKTWNKSPIAALLEQLSSADLDASRTISLNGGKWITTEEGDVSDLQEAIQMDCTLSSVSNQGVTSTSGGYEDEMRASFLPCHGLMITTGRRARSLQMFRQNLPKMVESDRRFSFDMIPTLSVFVGDSAAPNLSSSAATVTCSATELLTTDTQQAFSQTTAKPLELFDSKKYSFKDPQKRTPQRSQSQPSVSTPREHFASATTLATIAHLSCYSLFEESNGTLSHVESSEINPEQFASSPLQQQASTVTDSGFTTTRETPQSLRQTPTSVPSDTERTLTFHSVLLQILETDSEEHADFAEDSTLIPECADEKPLSRFFIAEQTRMALEKVLDLETLIKCYNVVQNLQESEDGELHIGREMIASIVGQSRASEVFNRVLQLVLADGTYIDGKIHIPYIPSKQFHYPRI</sequence>
<evidence type="ECO:0000256" key="14">
    <source>
        <dbReference type="SAM" id="MobiDB-lite"/>
    </source>
</evidence>
<dbReference type="SUPFAM" id="SSF56112">
    <property type="entry name" value="Protein kinase-like (PK-like)"/>
    <property type="match status" value="1"/>
</dbReference>
<keyword evidence="8" id="KW-0547">Nucleotide-binding</keyword>
<evidence type="ECO:0000256" key="13">
    <source>
        <dbReference type="ARBA" id="ARBA00048679"/>
    </source>
</evidence>
<keyword evidence="9" id="KW-0418">Kinase</keyword>
<dbReference type="InterPro" id="IPR000719">
    <property type="entry name" value="Prot_kinase_dom"/>
</dbReference>
<evidence type="ECO:0000259" key="15">
    <source>
        <dbReference type="PROSITE" id="PS50011"/>
    </source>
</evidence>
<comment type="similarity">
    <text evidence="3">Belongs to the protein kinase superfamily. NEK Ser/Thr protein kinase family. NIMA subfamily.</text>
</comment>
<comment type="catalytic activity">
    <reaction evidence="13">
        <text>L-seryl-[protein] + ATP = O-phospho-L-seryl-[protein] + ADP + H(+)</text>
        <dbReference type="Rhea" id="RHEA:17989"/>
        <dbReference type="Rhea" id="RHEA-COMP:9863"/>
        <dbReference type="Rhea" id="RHEA-COMP:11604"/>
        <dbReference type="ChEBI" id="CHEBI:15378"/>
        <dbReference type="ChEBI" id="CHEBI:29999"/>
        <dbReference type="ChEBI" id="CHEBI:30616"/>
        <dbReference type="ChEBI" id="CHEBI:83421"/>
        <dbReference type="ChEBI" id="CHEBI:456216"/>
        <dbReference type="EC" id="2.7.11.1"/>
    </reaction>
</comment>
<dbReference type="SMART" id="SM01293">
    <property type="entry name" value="DUF3402"/>
    <property type="match status" value="1"/>
</dbReference>
<evidence type="ECO:0000256" key="6">
    <source>
        <dbReference type="ARBA" id="ARBA00022679"/>
    </source>
</evidence>
<feature type="region of interest" description="Disordered" evidence="14">
    <location>
        <begin position="438"/>
        <end position="461"/>
    </location>
</feature>
<evidence type="ECO:0000313" key="17">
    <source>
        <dbReference type="WBParaSite" id="maker-E.canG7_contigs_0383-snap-gene-0.23-mRNA-1"/>
    </source>
</evidence>
<comment type="catalytic activity">
    <reaction evidence="12">
        <text>L-threonyl-[protein] + ATP = O-phospho-L-threonyl-[protein] + ADP + H(+)</text>
        <dbReference type="Rhea" id="RHEA:46608"/>
        <dbReference type="Rhea" id="RHEA-COMP:11060"/>
        <dbReference type="Rhea" id="RHEA-COMP:11605"/>
        <dbReference type="ChEBI" id="CHEBI:15378"/>
        <dbReference type="ChEBI" id="CHEBI:30013"/>
        <dbReference type="ChEBI" id="CHEBI:30616"/>
        <dbReference type="ChEBI" id="CHEBI:61977"/>
        <dbReference type="ChEBI" id="CHEBI:456216"/>
        <dbReference type="EC" id="2.7.11.1"/>
    </reaction>
</comment>
<evidence type="ECO:0000256" key="3">
    <source>
        <dbReference type="ARBA" id="ARBA00010886"/>
    </source>
</evidence>
<dbReference type="InterPro" id="IPR008271">
    <property type="entry name" value="Ser/Thr_kinase_AS"/>
</dbReference>
<evidence type="ECO:0000256" key="11">
    <source>
        <dbReference type="ARBA" id="ARBA00022842"/>
    </source>
</evidence>
<feature type="domain" description="Protein kinase" evidence="15">
    <location>
        <begin position="947"/>
        <end position="1209"/>
    </location>
</feature>
<feature type="compositionally biased region" description="Polar residues" evidence="14">
    <location>
        <begin position="1820"/>
        <end position="1867"/>
    </location>
</feature>
<feature type="region of interest" description="Disordered" evidence="14">
    <location>
        <begin position="1384"/>
        <end position="1408"/>
    </location>
</feature>
<dbReference type="Pfam" id="PF00069">
    <property type="entry name" value="Pkinase"/>
    <property type="match status" value="1"/>
</dbReference>
<dbReference type="GO" id="GO:0005829">
    <property type="term" value="C:cytosol"/>
    <property type="evidence" value="ECO:0007669"/>
    <property type="project" value="TreeGrafter"/>
</dbReference>
<dbReference type="Pfam" id="PF07923">
    <property type="entry name" value="N1221"/>
    <property type="match status" value="1"/>
</dbReference>
<evidence type="ECO:0000256" key="4">
    <source>
        <dbReference type="ARBA" id="ARBA00012513"/>
    </source>
</evidence>
<name>A0A915EVQ9_9CEST</name>
<evidence type="ECO:0000313" key="16">
    <source>
        <dbReference type="Proteomes" id="UP000887562"/>
    </source>
</evidence>
<feature type="compositionally biased region" description="Basic and acidic residues" evidence="14">
    <location>
        <begin position="1532"/>
        <end position="1547"/>
    </location>
</feature>
<dbReference type="WBParaSite" id="maker-E.canG7_contigs_0383-snap-gene-0.23-mRNA-1">
    <property type="protein sequence ID" value="maker-E.canG7_contigs_0383-snap-gene-0.23-mRNA-1"/>
    <property type="gene ID" value="EcG7_04645"/>
</dbReference>
<evidence type="ECO:0000256" key="10">
    <source>
        <dbReference type="ARBA" id="ARBA00022840"/>
    </source>
</evidence>
<comment type="cofactor">
    <cofactor evidence="1">
        <name>Mg(2+)</name>
        <dbReference type="ChEBI" id="CHEBI:18420"/>
    </cofactor>
</comment>
<dbReference type="GO" id="GO:0007010">
    <property type="term" value="P:cytoskeleton organization"/>
    <property type="evidence" value="ECO:0007669"/>
    <property type="project" value="TreeGrafter"/>
</dbReference>
<dbReference type="EC" id="2.7.11.1" evidence="4"/>
<keyword evidence="16" id="KW-1185">Reference proteome</keyword>